<accession>A0A0F8X540</accession>
<sequence>RLALTATMATDTLPFSDTVADALVPVVAEGWNRIHKKEFDSGLFRTSVGRAARTMTQNQPRVRYGFRRG</sequence>
<proteinExistence type="predicted"/>
<dbReference type="AlphaFoldDB" id="A0A0F8X540"/>
<gene>
    <name evidence="1" type="ORF">LCGC14_3068580</name>
</gene>
<reference evidence="1" key="1">
    <citation type="journal article" date="2015" name="Nature">
        <title>Complex archaea that bridge the gap between prokaryotes and eukaryotes.</title>
        <authorList>
            <person name="Spang A."/>
            <person name="Saw J.H."/>
            <person name="Jorgensen S.L."/>
            <person name="Zaremba-Niedzwiedzka K."/>
            <person name="Martijn J."/>
            <person name="Lind A.E."/>
            <person name="van Eijk R."/>
            <person name="Schleper C."/>
            <person name="Guy L."/>
            <person name="Ettema T.J."/>
        </authorList>
    </citation>
    <scope>NUCLEOTIDE SEQUENCE</scope>
</reference>
<name>A0A0F8X540_9ZZZZ</name>
<feature type="non-terminal residue" evidence="1">
    <location>
        <position position="1"/>
    </location>
</feature>
<organism evidence="1">
    <name type="scientific">marine sediment metagenome</name>
    <dbReference type="NCBI Taxonomy" id="412755"/>
    <lineage>
        <taxon>unclassified sequences</taxon>
        <taxon>metagenomes</taxon>
        <taxon>ecological metagenomes</taxon>
    </lineage>
</organism>
<dbReference type="EMBL" id="LAZR01065193">
    <property type="protein sequence ID" value="KKK56035.1"/>
    <property type="molecule type" value="Genomic_DNA"/>
</dbReference>
<comment type="caution">
    <text evidence="1">The sequence shown here is derived from an EMBL/GenBank/DDBJ whole genome shotgun (WGS) entry which is preliminary data.</text>
</comment>
<protein>
    <submittedName>
        <fullName evidence="1">Uncharacterized protein</fullName>
    </submittedName>
</protein>
<evidence type="ECO:0000313" key="1">
    <source>
        <dbReference type="EMBL" id="KKK56035.1"/>
    </source>
</evidence>